<reference evidence="1 2" key="2">
    <citation type="journal article" date="2022" name="Mol. Ecol. Resour.">
        <title>The genomes of chicory, endive, great burdock and yacon provide insights into Asteraceae paleo-polyploidization history and plant inulin production.</title>
        <authorList>
            <person name="Fan W."/>
            <person name="Wang S."/>
            <person name="Wang H."/>
            <person name="Wang A."/>
            <person name="Jiang F."/>
            <person name="Liu H."/>
            <person name="Zhao H."/>
            <person name="Xu D."/>
            <person name="Zhang Y."/>
        </authorList>
    </citation>
    <scope>NUCLEOTIDE SEQUENCE [LARGE SCALE GENOMIC DNA]</scope>
    <source>
        <strain evidence="2">cv. Niubang</strain>
    </source>
</reference>
<gene>
    <name evidence="1" type="ORF">L6452_36076</name>
</gene>
<organism evidence="1 2">
    <name type="scientific">Arctium lappa</name>
    <name type="common">Greater burdock</name>
    <name type="synonym">Lappa major</name>
    <dbReference type="NCBI Taxonomy" id="4217"/>
    <lineage>
        <taxon>Eukaryota</taxon>
        <taxon>Viridiplantae</taxon>
        <taxon>Streptophyta</taxon>
        <taxon>Embryophyta</taxon>
        <taxon>Tracheophyta</taxon>
        <taxon>Spermatophyta</taxon>
        <taxon>Magnoliopsida</taxon>
        <taxon>eudicotyledons</taxon>
        <taxon>Gunneridae</taxon>
        <taxon>Pentapetalae</taxon>
        <taxon>asterids</taxon>
        <taxon>campanulids</taxon>
        <taxon>Asterales</taxon>
        <taxon>Asteraceae</taxon>
        <taxon>Carduoideae</taxon>
        <taxon>Cardueae</taxon>
        <taxon>Arctiinae</taxon>
        <taxon>Arctium</taxon>
    </lineage>
</organism>
<dbReference type="Proteomes" id="UP001055879">
    <property type="component" value="Linkage Group LG13"/>
</dbReference>
<reference evidence="2" key="1">
    <citation type="journal article" date="2022" name="Mol. Ecol. Resour.">
        <title>The genomes of chicory, endive, great burdock and yacon provide insights into Asteraceae palaeo-polyploidization history and plant inulin production.</title>
        <authorList>
            <person name="Fan W."/>
            <person name="Wang S."/>
            <person name="Wang H."/>
            <person name="Wang A."/>
            <person name="Jiang F."/>
            <person name="Liu H."/>
            <person name="Zhao H."/>
            <person name="Xu D."/>
            <person name="Zhang Y."/>
        </authorList>
    </citation>
    <scope>NUCLEOTIDE SEQUENCE [LARGE SCALE GENOMIC DNA]</scope>
    <source>
        <strain evidence="2">cv. Niubang</strain>
    </source>
</reference>
<sequence>MVAGVVRVPVVISVTRNSFICSFIGTLSCNIRGVNSNLNLMEYDIGSESAKVAGLARLERDSPHQRGDGSRYALLVPFEYLKK</sequence>
<proteinExistence type="predicted"/>
<name>A0ACB8Y928_ARCLA</name>
<evidence type="ECO:0000313" key="1">
    <source>
        <dbReference type="EMBL" id="KAI3681286.1"/>
    </source>
</evidence>
<accession>A0ACB8Y928</accession>
<comment type="caution">
    <text evidence="1">The sequence shown here is derived from an EMBL/GenBank/DDBJ whole genome shotgun (WGS) entry which is preliminary data.</text>
</comment>
<protein>
    <submittedName>
        <fullName evidence="1">Uncharacterized protein</fullName>
    </submittedName>
</protein>
<keyword evidence="2" id="KW-1185">Reference proteome</keyword>
<evidence type="ECO:0000313" key="2">
    <source>
        <dbReference type="Proteomes" id="UP001055879"/>
    </source>
</evidence>
<dbReference type="EMBL" id="CM042059">
    <property type="protein sequence ID" value="KAI3681286.1"/>
    <property type="molecule type" value="Genomic_DNA"/>
</dbReference>